<evidence type="ECO:0000259" key="6">
    <source>
        <dbReference type="Pfam" id="PF08100"/>
    </source>
</evidence>
<keyword evidence="8" id="KW-1185">Reference proteome</keyword>
<dbReference type="SUPFAM" id="SSF46785">
    <property type="entry name" value="Winged helix' DNA-binding domain"/>
    <property type="match status" value="1"/>
</dbReference>
<dbReference type="InterPro" id="IPR012967">
    <property type="entry name" value="COMT_dimerisation"/>
</dbReference>
<keyword evidence="2" id="KW-0808">Transferase</keyword>
<dbReference type="InterPro" id="IPR016461">
    <property type="entry name" value="COMT-like"/>
</dbReference>
<dbReference type="GO" id="GO:0032259">
    <property type="term" value="P:methylation"/>
    <property type="evidence" value="ECO:0007669"/>
    <property type="project" value="UniProtKB-KW"/>
</dbReference>
<dbReference type="Proteomes" id="UP001161017">
    <property type="component" value="Unassembled WGS sequence"/>
</dbReference>
<comment type="caution">
    <text evidence="7">The sequence shown here is derived from an EMBL/GenBank/DDBJ whole genome shotgun (WGS) entry which is preliminary data.</text>
</comment>
<evidence type="ECO:0000256" key="1">
    <source>
        <dbReference type="ARBA" id="ARBA00022603"/>
    </source>
</evidence>
<accession>A0AA43TVI8</accession>
<protein>
    <recommendedName>
        <fullName evidence="9">O-methyltransferase domain-containing protein</fullName>
    </recommendedName>
</protein>
<feature type="domain" description="O-methyltransferase dimerisation" evidence="6">
    <location>
        <begin position="63"/>
        <end position="134"/>
    </location>
</feature>
<proteinExistence type="predicted"/>
<dbReference type="AlphaFoldDB" id="A0AA43TVI8"/>
<dbReference type="GO" id="GO:0046983">
    <property type="term" value="F:protein dimerization activity"/>
    <property type="evidence" value="ECO:0007669"/>
    <property type="project" value="InterPro"/>
</dbReference>
<organism evidence="7 8">
    <name type="scientific">Ramalina farinacea</name>
    <dbReference type="NCBI Taxonomy" id="258253"/>
    <lineage>
        <taxon>Eukaryota</taxon>
        <taxon>Fungi</taxon>
        <taxon>Dikarya</taxon>
        <taxon>Ascomycota</taxon>
        <taxon>Pezizomycotina</taxon>
        <taxon>Lecanoromycetes</taxon>
        <taxon>OSLEUM clade</taxon>
        <taxon>Lecanoromycetidae</taxon>
        <taxon>Lecanorales</taxon>
        <taxon>Lecanorineae</taxon>
        <taxon>Ramalinaceae</taxon>
        <taxon>Ramalina</taxon>
    </lineage>
</organism>
<evidence type="ECO:0000256" key="3">
    <source>
        <dbReference type="ARBA" id="ARBA00022691"/>
    </source>
</evidence>
<keyword evidence="3" id="KW-0949">S-adenosyl-L-methionine</keyword>
<dbReference type="InterPro" id="IPR036388">
    <property type="entry name" value="WH-like_DNA-bd_sf"/>
</dbReference>
<dbReference type="Gene3D" id="1.10.10.10">
    <property type="entry name" value="Winged helix-like DNA-binding domain superfamily/Winged helix DNA-binding domain"/>
    <property type="match status" value="1"/>
</dbReference>
<dbReference type="GO" id="GO:0008171">
    <property type="term" value="F:O-methyltransferase activity"/>
    <property type="evidence" value="ECO:0007669"/>
    <property type="project" value="InterPro"/>
</dbReference>
<dbReference type="Gene3D" id="3.40.50.150">
    <property type="entry name" value="Vaccinia Virus protein VP39"/>
    <property type="match status" value="1"/>
</dbReference>
<evidence type="ECO:0000259" key="5">
    <source>
        <dbReference type="Pfam" id="PF00891"/>
    </source>
</evidence>
<feature type="active site" description="Proton acceptor" evidence="4">
    <location>
        <position position="305"/>
    </location>
</feature>
<dbReference type="Pfam" id="PF00891">
    <property type="entry name" value="Methyltransf_2"/>
    <property type="match status" value="1"/>
</dbReference>
<dbReference type="Pfam" id="PF08100">
    <property type="entry name" value="Dimerisation"/>
    <property type="match status" value="1"/>
</dbReference>
<evidence type="ECO:0000256" key="4">
    <source>
        <dbReference type="PIRSR" id="PIRSR005739-1"/>
    </source>
</evidence>
<sequence length="398" mass="44604">MSTPTKPDIPALVAQVHDLGEEISAGDSSNAIRKQQLRLAALKLHRALEDPGNIVERICFQTATIRVGIDLDLFNVLFKSEKPLTCGELAKTTGADSVLLGRLLRSLEATGAFGVIGDPGKEAYVPTTTTETFTAPPLAAGVEFCFDFLSMNWHELPAYLKRLKYQNPSDGQNTAFNAAYNTKDIAMQFTQTQPAVQRAFQLYMSDFYQGRASWMDFYPVEERLGKDAKQSQEAVMIVDVGGGFGHEAAALKKQHPELPGRFVVQDLPSVTSDIKHDYIEAMTHDFFTPQPLRGARVCYLRMILHDWNDEQCHTILSHLRDAMNPAYSKILINQWVLPTQQLTPFMAHMDFNMMATFSAMERTEEQTRNLLDRAGLKVSQIYYPVDEASECIVEVVTK</sequence>
<dbReference type="SUPFAM" id="SSF53335">
    <property type="entry name" value="S-adenosyl-L-methionine-dependent methyltransferases"/>
    <property type="match status" value="1"/>
</dbReference>
<gene>
    <name evidence="7" type="ORF">OHK93_004928</name>
</gene>
<name>A0AA43TVI8_9LECA</name>
<feature type="domain" description="O-methyltransferase C-terminal" evidence="5">
    <location>
        <begin position="233"/>
        <end position="376"/>
    </location>
</feature>
<evidence type="ECO:0008006" key="9">
    <source>
        <dbReference type="Google" id="ProtNLM"/>
    </source>
</evidence>
<evidence type="ECO:0000313" key="8">
    <source>
        <dbReference type="Proteomes" id="UP001161017"/>
    </source>
</evidence>
<keyword evidence="1" id="KW-0489">Methyltransferase</keyword>
<dbReference type="InterPro" id="IPR001077">
    <property type="entry name" value="COMT_C"/>
</dbReference>
<evidence type="ECO:0000256" key="2">
    <source>
        <dbReference type="ARBA" id="ARBA00022679"/>
    </source>
</evidence>
<dbReference type="InterPro" id="IPR029063">
    <property type="entry name" value="SAM-dependent_MTases_sf"/>
</dbReference>
<dbReference type="EMBL" id="JAPUFD010000023">
    <property type="protein sequence ID" value="MDI1493141.1"/>
    <property type="molecule type" value="Genomic_DNA"/>
</dbReference>
<evidence type="ECO:0000313" key="7">
    <source>
        <dbReference type="EMBL" id="MDI1493141.1"/>
    </source>
</evidence>
<dbReference type="PANTHER" id="PTHR43712">
    <property type="entry name" value="PUTATIVE (AFU_ORTHOLOGUE AFUA_4G14580)-RELATED"/>
    <property type="match status" value="1"/>
</dbReference>
<dbReference type="InterPro" id="IPR036390">
    <property type="entry name" value="WH_DNA-bd_sf"/>
</dbReference>
<dbReference type="PIRSF" id="PIRSF005739">
    <property type="entry name" value="O-mtase"/>
    <property type="match status" value="1"/>
</dbReference>
<reference evidence="7" key="1">
    <citation type="journal article" date="2023" name="Genome Biol. Evol.">
        <title>First Whole Genome Sequence and Flow Cytometry Genome Size Data for the Lichen-Forming Fungus Ramalina farinacea (Ascomycota).</title>
        <authorList>
            <person name="Llewellyn T."/>
            <person name="Mian S."/>
            <person name="Hill R."/>
            <person name="Leitch I.J."/>
            <person name="Gaya E."/>
        </authorList>
    </citation>
    <scope>NUCLEOTIDE SEQUENCE</scope>
    <source>
        <strain evidence="7">LIQ254RAFAR</strain>
    </source>
</reference>
<dbReference type="PROSITE" id="PS51683">
    <property type="entry name" value="SAM_OMT_II"/>
    <property type="match status" value="1"/>
</dbReference>
<dbReference type="PANTHER" id="PTHR43712:SF1">
    <property type="entry name" value="HYPOTHETICAL O-METHYLTRANSFERASE (EUROFUNG)-RELATED"/>
    <property type="match status" value="1"/>
</dbReference>